<reference evidence="3" key="1">
    <citation type="submission" date="2016-10" db="EMBL/GenBank/DDBJ databases">
        <title>The evolution of sex chromosomes in Asparagus.</title>
        <authorList>
            <person name="Leebens-Mack J."/>
            <person name="Bowers J."/>
            <person name="Harkess A."/>
            <person name="Ayyampalayam S."/>
        </authorList>
    </citation>
    <scope>NUCLEOTIDE SEQUENCE [LARGE SCALE GENOMIC DNA]</scope>
    <source>
        <tissue evidence="3">Spear</tissue>
    </source>
</reference>
<sequence>MMSRVLEAKRRQQQQWQRTASPSYKKEPHSGKTNTQSLYSVNQSDDDEEGWCGIAGEFPLTFCGGGGGGSSLGLKEVLRSSVQVLGMSSLGITEKIVLLDGSTFATKRFRKVAVGRTDFGKRVERVAAVCWQCDYLVPVRAYVYSKRTKLVLCNYYPMGSLADLLAGARDLGHTQLNWQMRARIILHVASAISFIHSQPLSTEDRRFRSNIHGNIKSSNVFIGTNFSAHLSDYGFAQLARTIDTPNIARAKKPLPTTLGVENGKKKRSQKEDIFDFGVMVFDVLGGARAPHQIHCIVERVEEIKAGTCHFFEYFVEGQAKVQALRVLEVALACTHESPEARPSADEILAMLTDALSNSYKLSK</sequence>
<evidence type="ECO:0000259" key="2">
    <source>
        <dbReference type="PROSITE" id="PS50011"/>
    </source>
</evidence>
<dbReference type="InterPro" id="IPR046959">
    <property type="entry name" value="PRK1-6/SRF4-like"/>
</dbReference>
<dbReference type="EMBL" id="CM007386">
    <property type="protein sequence ID" value="ONK66416.1"/>
    <property type="molecule type" value="Genomic_DNA"/>
</dbReference>
<dbReference type="GO" id="GO:0004672">
    <property type="term" value="F:protein kinase activity"/>
    <property type="evidence" value="ECO:0007669"/>
    <property type="project" value="InterPro"/>
</dbReference>
<dbReference type="SUPFAM" id="SSF56112">
    <property type="entry name" value="Protein kinase-like (PK-like)"/>
    <property type="match status" value="1"/>
</dbReference>
<dbReference type="EMBL" id="CM007386">
    <property type="protein sequence ID" value="ONK66493.1"/>
    <property type="molecule type" value="Genomic_DNA"/>
</dbReference>
<name>A0A5P1EKJ0_ASPOF</name>
<dbReference type="PROSITE" id="PS50011">
    <property type="entry name" value="PROTEIN_KINASE_DOM"/>
    <property type="match status" value="1"/>
</dbReference>
<evidence type="ECO:0000313" key="4">
    <source>
        <dbReference type="EMBL" id="ONK66493.1"/>
    </source>
</evidence>
<dbReference type="InterPro" id="IPR001245">
    <property type="entry name" value="Ser-Thr/Tyr_kinase_cat_dom"/>
</dbReference>
<reference evidence="5" key="2">
    <citation type="journal article" date="2017" name="Nat. Commun.">
        <title>The asparagus genome sheds light on the origin and evolution of a young Y chromosome.</title>
        <authorList>
            <person name="Harkess A."/>
            <person name="Zhou J."/>
            <person name="Xu C."/>
            <person name="Bowers J.E."/>
            <person name="Van der Hulst R."/>
            <person name="Ayyampalayam S."/>
            <person name="Mercati F."/>
            <person name="Riccardi P."/>
            <person name="McKain M.R."/>
            <person name="Kakrana A."/>
            <person name="Tang H."/>
            <person name="Ray J."/>
            <person name="Groenendijk J."/>
            <person name="Arikit S."/>
            <person name="Mathioni S.M."/>
            <person name="Nakano M."/>
            <person name="Shan H."/>
            <person name="Telgmann-Rauber A."/>
            <person name="Kanno A."/>
            <person name="Yue Z."/>
            <person name="Chen H."/>
            <person name="Li W."/>
            <person name="Chen Y."/>
            <person name="Xu X."/>
            <person name="Zhang Y."/>
            <person name="Luo S."/>
            <person name="Chen H."/>
            <person name="Gao J."/>
            <person name="Mao Z."/>
            <person name="Pires J.C."/>
            <person name="Luo M."/>
            <person name="Kudrna D."/>
            <person name="Wing R.A."/>
            <person name="Meyers B.C."/>
            <person name="Yi K."/>
            <person name="Kong H."/>
            <person name="Lavrijsen P."/>
            <person name="Sunseri F."/>
            <person name="Falavigna A."/>
            <person name="Ye Y."/>
            <person name="Leebens-Mack J.H."/>
            <person name="Chen G."/>
        </authorList>
    </citation>
    <scope>NUCLEOTIDE SEQUENCE [LARGE SCALE GENOMIC DNA]</scope>
    <source>
        <strain evidence="5">cv. DH0086</strain>
    </source>
</reference>
<dbReference type="Gene3D" id="1.10.510.10">
    <property type="entry name" value="Transferase(Phosphotransferase) domain 1"/>
    <property type="match status" value="1"/>
</dbReference>
<evidence type="ECO:0000256" key="1">
    <source>
        <dbReference type="SAM" id="MobiDB-lite"/>
    </source>
</evidence>
<accession>A0A5P1EKJ0</accession>
<feature type="compositionally biased region" description="Polar residues" evidence="1">
    <location>
        <begin position="13"/>
        <end position="22"/>
    </location>
</feature>
<organism evidence="3 5">
    <name type="scientific">Asparagus officinalis</name>
    <name type="common">Garden asparagus</name>
    <dbReference type="NCBI Taxonomy" id="4686"/>
    <lineage>
        <taxon>Eukaryota</taxon>
        <taxon>Viridiplantae</taxon>
        <taxon>Streptophyta</taxon>
        <taxon>Embryophyta</taxon>
        <taxon>Tracheophyta</taxon>
        <taxon>Spermatophyta</taxon>
        <taxon>Magnoliopsida</taxon>
        <taxon>Liliopsida</taxon>
        <taxon>Asparagales</taxon>
        <taxon>Asparagaceae</taxon>
        <taxon>Asparagoideae</taxon>
        <taxon>Asparagus</taxon>
    </lineage>
</organism>
<dbReference type="Proteomes" id="UP000243459">
    <property type="component" value="Chromosome 6"/>
</dbReference>
<feature type="domain" description="Protein kinase" evidence="2">
    <location>
        <begin position="79"/>
        <end position="355"/>
    </location>
</feature>
<dbReference type="Gramene" id="ONK66416">
    <property type="protein sequence ID" value="ONK66416"/>
    <property type="gene ID" value="A4U43_C06F7740"/>
</dbReference>
<evidence type="ECO:0000313" key="5">
    <source>
        <dbReference type="Proteomes" id="UP000243459"/>
    </source>
</evidence>
<dbReference type="Pfam" id="PF07714">
    <property type="entry name" value="PK_Tyr_Ser-Thr"/>
    <property type="match status" value="1"/>
</dbReference>
<dbReference type="OMA" id="MQMNVHG"/>
<dbReference type="Gramene" id="ONK66493">
    <property type="protein sequence ID" value="ONK66493"/>
    <property type="gene ID" value="A4U43_C06F8770"/>
</dbReference>
<dbReference type="InterPro" id="IPR011009">
    <property type="entry name" value="Kinase-like_dom_sf"/>
</dbReference>
<protein>
    <recommendedName>
        <fullName evidence="2">Protein kinase domain-containing protein</fullName>
    </recommendedName>
</protein>
<feature type="compositionally biased region" description="Basic and acidic residues" evidence="1">
    <location>
        <begin position="1"/>
        <end position="10"/>
    </location>
</feature>
<dbReference type="PANTHER" id="PTHR48007">
    <property type="entry name" value="LEUCINE-RICH REPEAT RECEPTOR-LIKE PROTEIN KINASE PXC1"/>
    <property type="match status" value="1"/>
</dbReference>
<dbReference type="AlphaFoldDB" id="A0A5P1EKJ0"/>
<feature type="region of interest" description="Disordered" evidence="1">
    <location>
        <begin position="1"/>
        <end position="38"/>
    </location>
</feature>
<gene>
    <name evidence="3" type="ORF">A4U43_C06F7740</name>
    <name evidence="4" type="ORF">A4U43_C06F8770</name>
</gene>
<dbReference type="PANTHER" id="PTHR48007:SF55">
    <property type="entry name" value="PROTEIN KINASE DOMAIN-CONTAINING PROTEIN"/>
    <property type="match status" value="1"/>
</dbReference>
<keyword evidence="5" id="KW-1185">Reference proteome</keyword>
<evidence type="ECO:0000313" key="3">
    <source>
        <dbReference type="EMBL" id="ONK66416.1"/>
    </source>
</evidence>
<dbReference type="InterPro" id="IPR000719">
    <property type="entry name" value="Prot_kinase_dom"/>
</dbReference>
<proteinExistence type="predicted"/>
<dbReference type="GO" id="GO:0005524">
    <property type="term" value="F:ATP binding"/>
    <property type="evidence" value="ECO:0007669"/>
    <property type="project" value="InterPro"/>
</dbReference>